<dbReference type="InterPro" id="IPR044202">
    <property type="entry name" value="LETM1/MDM38-like"/>
</dbReference>
<keyword evidence="12" id="KW-1185">Reference proteome</keyword>
<evidence type="ECO:0000313" key="12">
    <source>
        <dbReference type="Proteomes" id="UP000664132"/>
    </source>
</evidence>
<keyword evidence="5 7" id="KW-0496">Mitochondrion</keyword>
<dbReference type="EMBL" id="JAFJYH010000066">
    <property type="protein sequence ID" value="KAG4421392.1"/>
    <property type="molecule type" value="Genomic_DNA"/>
</dbReference>
<keyword evidence="6 9" id="KW-0472">Membrane</keyword>
<evidence type="ECO:0000256" key="1">
    <source>
        <dbReference type="ARBA" id="ARBA00004434"/>
    </source>
</evidence>
<evidence type="ECO:0000256" key="8">
    <source>
        <dbReference type="SAM" id="MobiDB-lite"/>
    </source>
</evidence>
<dbReference type="PANTHER" id="PTHR14009:SF6">
    <property type="entry name" value="LETM1 RBD DOMAIN-CONTAINING PROTEIN"/>
    <property type="match status" value="1"/>
</dbReference>
<proteinExistence type="predicted"/>
<dbReference type="OrthoDB" id="73691at2759"/>
<feature type="transmembrane region" description="Helical" evidence="9">
    <location>
        <begin position="161"/>
        <end position="186"/>
    </location>
</feature>
<accession>A0A8H7W9Z2</accession>
<dbReference type="GO" id="GO:0005743">
    <property type="term" value="C:mitochondrial inner membrane"/>
    <property type="evidence" value="ECO:0007669"/>
    <property type="project" value="UniProtKB-SubCell"/>
</dbReference>
<dbReference type="PROSITE" id="PS51758">
    <property type="entry name" value="LETM1_RBD"/>
    <property type="match status" value="1"/>
</dbReference>
<evidence type="ECO:0000313" key="11">
    <source>
        <dbReference type="EMBL" id="KAG4421392.1"/>
    </source>
</evidence>
<comment type="subcellular location">
    <subcellularLocation>
        <location evidence="1">Mitochondrion inner membrane</location>
        <topology evidence="1">Single-pass membrane protein</topology>
    </subcellularLocation>
</comment>
<keyword evidence="4 9" id="KW-1133">Transmembrane helix</keyword>
<evidence type="ECO:0000256" key="3">
    <source>
        <dbReference type="ARBA" id="ARBA00022792"/>
    </source>
</evidence>
<dbReference type="PANTHER" id="PTHR14009">
    <property type="entry name" value="LEUCINE ZIPPER-EF-HAND CONTAINING TRANSMEMBRANE PROTEIN"/>
    <property type="match status" value="1"/>
</dbReference>
<evidence type="ECO:0000256" key="6">
    <source>
        <dbReference type="ARBA" id="ARBA00023136"/>
    </source>
</evidence>
<dbReference type="GO" id="GO:0043022">
    <property type="term" value="F:ribosome binding"/>
    <property type="evidence" value="ECO:0007669"/>
    <property type="project" value="InterPro"/>
</dbReference>
<evidence type="ECO:0000256" key="7">
    <source>
        <dbReference type="PROSITE-ProRule" id="PRU01094"/>
    </source>
</evidence>
<feature type="region of interest" description="Disordered" evidence="8">
    <location>
        <begin position="52"/>
        <end position="84"/>
    </location>
</feature>
<dbReference type="Proteomes" id="UP000664132">
    <property type="component" value="Unassembled WGS sequence"/>
</dbReference>
<evidence type="ECO:0000256" key="4">
    <source>
        <dbReference type="ARBA" id="ARBA00022989"/>
    </source>
</evidence>
<name>A0A8H7W9Z2_9HELO</name>
<dbReference type="AlphaFoldDB" id="A0A8H7W9Z2"/>
<reference evidence="11" key="1">
    <citation type="submission" date="2021-02" db="EMBL/GenBank/DDBJ databases">
        <title>Genome sequence Cadophora malorum strain M34.</title>
        <authorList>
            <person name="Stefanovic E."/>
            <person name="Vu D."/>
            <person name="Scully C."/>
            <person name="Dijksterhuis J."/>
            <person name="Roader J."/>
            <person name="Houbraken J."/>
        </authorList>
    </citation>
    <scope>NUCLEOTIDE SEQUENCE</scope>
    <source>
        <strain evidence="11">M34</strain>
    </source>
</reference>
<gene>
    <name evidence="11" type="ORF">IFR04_005451</name>
</gene>
<dbReference type="GO" id="GO:0030003">
    <property type="term" value="P:intracellular monoatomic cation homeostasis"/>
    <property type="evidence" value="ECO:0007669"/>
    <property type="project" value="TreeGrafter"/>
</dbReference>
<protein>
    <recommendedName>
        <fullName evidence="10">Letm1 RBD domain-containing protein</fullName>
    </recommendedName>
</protein>
<sequence>MNTTTLRGLRTACRYQRIQSGISPRISSYSSRSPSIQSTTFLLFRYASTTTTSSNKETTSSKQHPVNGPLTTLPAPLQTPTRQPSQSLPGYLFALGKSYVAFYKTGIKNIYTNYKASQPLQSTIDKNHSSSLAAAVKAGSLTRSEFQLLARNWHDVKRVPMFALVLLVCGEFTPLVVIALTSIVPWTCRIPKQIQSDRAKLEERRRISFRNLTAKFPEKGGIEALNRMQLLHISWSLGLSSSAWDYLGGQLPGLPTGVLRRKVKRRVEYLEMDDRLIGRAGGVKDMDVEEVRMALVERGLDVLGRQEKGLKGDLNAWLKSREKVSVESLLLTRPSAWPVKVSDVKVKL</sequence>
<dbReference type="Pfam" id="PF07766">
    <property type="entry name" value="LETM1_RBD"/>
    <property type="match status" value="1"/>
</dbReference>
<feature type="compositionally biased region" description="Low complexity" evidence="8">
    <location>
        <begin position="52"/>
        <end position="61"/>
    </location>
</feature>
<comment type="caution">
    <text evidence="11">The sequence shown here is derived from an EMBL/GenBank/DDBJ whole genome shotgun (WGS) entry which is preliminary data.</text>
</comment>
<evidence type="ECO:0000259" key="10">
    <source>
        <dbReference type="PROSITE" id="PS51758"/>
    </source>
</evidence>
<feature type="domain" description="Letm1 RBD" evidence="10">
    <location>
        <begin position="155"/>
        <end position="348"/>
    </location>
</feature>
<organism evidence="11 12">
    <name type="scientific">Cadophora malorum</name>
    <dbReference type="NCBI Taxonomy" id="108018"/>
    <lineage>
        <taxon>Eukaryota</taxon>
        <taxon>Fungi</taxon>
        <taxon>Dikarya</taxon>
        <taxon>Ascomycota</taxon>
        <taxon>Pezizomycotina</taxon>
        <taxon>Leotiomycetes</taxon>
        <taxon>Helotiales</taxon>
        <taxon>Ploettnerulaceae</taxon>
        <taxon>Cadophora</taxon>
    </lineage>
</organism>
<feature type="compositionally biased region" description="Low complexity" evidence="8">
    <location>
        <begin position="69"/>
        <end position="81"/>
    </location>
</feature>
<evidence type="ECO:0000256" key="5">
    <source>
        <dbReference type="ARBA" id="ARBA00023128"/>
    </source>
</evidence>
<keyword evidence="3" id="KW-0999">Mitochondrion inner membrane</keyword>
<keyword evidence="2 9" id="KW-0812">Transmembrane</keyword>
<evidence type="ECO:0000256" key="2">
    <source>
        <dbReference type="ARBA" id="ARBA00022692"/>
    </source>
</evidence>
<dbReference type="InterPro" id="IPR033122">
    <property type="entry name" value="LETM1-like_RBD"/>
</dbReference>
<evidence type="ECO:0000256" key="9">
    <source>
        <dbReference type="SAM" id="Phobius"/>
    </source>
</evidence>